<gene>
    <name evidence="2" type="ORF">SAMN04488065_1555</name>
</gene>
<organism evidence="2 3">
    <name type="scientific">Haloplanus vescus</name>
    <dbReference type="NCBI Taxonomy" id="555874"/>
    <lineage>
        <taxon>Archaea</taxon>
        <taxon>Methanobacteriati</taxon>
        <taxon>Methanobacteriota</taxon>
        <taxon>Stenosarchaea group</taxon>
        <taxon>Halobacteria</taxon>
        <taxon>Halobacteriales</taxon>
        <taxon>Haloferacaceae</taxon>
        <taxon>Haloplanus</taxon>
    </lineage>
</organism>
<dbReference type="AlphaFoldDB" id="A0A1H3XGK9"/>
<evidence type="ECO:0000313" key="2">
    <source>
        <dbReference type="EMBL" id="SDZ98486.1"/>
    </source>
</evidence>
<evidence type="ECO:0000259" key="1">
    <source>
        <dbReference type="Pfam" id="PF04321"/>
    </source>
</evidence>
<feature type="domain" description="RmlD-like substrate binding" evidence="1">
    <location>
        <begin position="1"/>
        <end position="290"/>
    </location>
</feature>
<dbReference type="PANTHER" id="PTHR10491">
    <property type="entry name" value="DTDP-4-DEHYDRORHAMNOSE REDUCTASE"/>
    <property type="match status" value="1"/>
</dbReference>
<dbReference type="InterPro" id="IPR005913">
    <property type="entry name" value="dTDP_dehydrorham_reduct"/>
</dbReference>
<dbReference type="EMBL" id="FNQT01000001">
    <property type="protein sequence ID" value="SDZ98486.1"/>
    <property type="molecule type" value="Genomic_DNA"/>
</dbReference>
<dbReference type="SUPFAM" id="SSF51735">
    <property type="entry name" value="NAD(P)-binding Rossmann-fold domains"/>
    <property type="match status" value="1"/>
</dbReference>
<dbReference type="InterPro" id="IPR036291">
    <property type="entry name" value="NAD(P)-bd_dom_sf"/>
</dbReference>
<dbReference type="OrthoDB" id="4907at2157"/>
<dbReference type="CDD" id="cd05254">
    <property type="entry name" value="dTDP_HR_like_SDR_e"/>
    <property type="match status" value="1"/>
</dbReference>
<dbReference type="Gene3D" id="3.40.50.720">
    <property type="entry name" value="NAD(P)-binding Rossmann-like Domain"/>
    <property type="match status" value="1"/>
</dbReference>
<proteinExistence type="predicted"/>
<reference evidence="2 3" key="1">
    <citation type="submission" date="2016-10" db="EMBL/GenBank/DDBJ databases">
        <authorList>
            <person name="de Groot N.N."/>
        </authorList>
    </citation>
    <scope>NUCLEOTIDE SEQUENCE [LARGE SCALE GENOMIC DNA]</scope>
    <source>
        <strain evidence="2 3">CGMCC 1.8712</strain>
    </source>
</reference>
<sequence>MRVLVVGANGLLGSNVVEAGRRRGWIVHGTYHSSQPAFDIPLSQFSLETSDQFGDLLDEHAPNVVINCAAMTDVDACEQAPERAQAINGEAPGELADHCRASETEFVHISTDYVFDGEQRSPYDESDDPNPIQVYGESKLLGERNVRDEYPQALIPRLSFVWGVHRSSDNLTGFPAWVLDQLRAEESVPLFTDQWITPTRVGQAAEAILDLIAASESDRYHIACRSCITPYEFGEILADRIGASKSFLTEVSMDDVSRDAARPLDSCLAVDKIEDALGRSQPTLSADIDTVWDIWD</sequence>
<dbReference type="Proteomes" id="UP000236755">
    <property type="component" value="Unassembled WGS sequence"/>
</dbReference>
<protein>
    <submittedName>
        <fullName evidence="2">dTDP-4-dehydrorhamnose reductase</fullName>
    </submittedName>
</protein>
<dbReference type="STRING" id="555874.SAMN04488065_1555"/>
<dbReference type="PANTHER" id="PTHR10491:SF4">
    <property type="entry name" value="METHIONINE ADENOSYLTRANSFERASE 2 SUBUNIT BETA"/>
    <property type="match status" value="1"/>
</dbReference>
<dbReference type="RefSeq" id="WP_092633501.1">
    <property type="nucleotide sequence ID" value="NZ_FNQT01000001.1"/>
</dbReference>
<dbReference type="Pfam" id="PF04321">
    <property type="entry name" value="RmlD_sub_bind"/>
    <property type="match status" value="1"/>
</dbReference>
<keyword evidence="3" id="KW-1185">Reference proteome</keyword>
<dbReference type="NCBIfam" id="TIGR01214">
    <property type="entry name" value="rmlD"/>
    <property type="match status" value="1"/>
</dbReference>
<dbReference type="InterPro" id="IPR029903">
    <property type="entry name" value="RmlD-like-bd"/>
</dbReference>
<accession>A0A1H3XGK9</accession>
<name>A0A1H3XGK9_9EURY</name>
<evidence type="ECO:0000313" key="3">
    <source>
        <dbReference type="Proteomes" id="UP000236755"/>
    </source>
</evidence>